<name>A0A9D1P661_9FIRM</name>
<dbReference type="Proteomes" id="UP000824169">
    <property type="component" value="Unassembled WGS sequence"/>
</dbReference>
<comment type="caution">
    <text evidence="2">The sequence shown here is derived from an EMBL/GenBank/DDBJ whole genome shotgun (WGS) entry which is preliminary data.</text>
</comment>
<dbReference type="EMBL" id="DVOO01000031">
    <property type="protein sequence ID" value="HIV26273.1"/>
    <property type="molecule type" value="Genomic_DNA"/>
</dbReference>
<evidence type="ECO:0000256" key="1">
    <source>
        <dbReference type="SAM" id="Phobius"/>
    </source>
</evidence>
<protein>
    <submittedName>
        <fullName evidence="2">Uncharacterized protein</fullName>
    </submittedName>
</protein>
<evidence type="ECO:0000313" key="2">
    <source>
        <dbReference type="EMBL" id="HIV26273.1"/>
    </source>
</evidence>
<sequence>MVLKNKEAKKYYEILKGIFPKATYLEARFLKDMQRSIAEFCMEHPSCTYEMISEEFGTPQEVLAGYLDAQDENTTVHKLQRLKIKKWIGITIIAAGLICVVIYSIVYWDIWNRLKNATPTRIETTIYTEETYGNEP</sequence>
<feature type="transmembrane region" description="Helical" evidence="1">
    <location>
        <begin position="87"/>
        <end position="108"/>
    </location>
</feature>
<evidence type="ECO:0000313" key="3">
    <source>
        <dbReference type="Proteomes" id="UP000824169"/>
    </source>
</evidence>
<dbReference type="Pfam" id="PF19615">
    <property type="entry name" value="DUF6120"/>
    <property type="match status" value="1"/>
</dbReference>
<keyword evidence="1" id="KW-1133">Transmembrane helix</keyword>
<dbReference type="AlphaFoldDB" id="A0A9D1P661"/>
<accession>A0A9D1P661</accession>
<keyword evidence="1" id="KW-0812">Transmembrane</keyword>
<reference evidence="2" key="1">
    <citation type="submission" date="2020-10" db="EMBL/GenBank/DDBJ databases">
        <authorList>
            <person name="Gilroy R."/>
        </authorList>
    </citation>
    <scope>NUCLEOTIDE SEQUENCE</scope>
    <source>
        <strain evidence="2">CHK188-20938</strain>
    </source>
</reference>
<reference evidence="2" key="2">
    <citation type="journal article" date="2021" name="PeerJ">
        <title>Extensive microbial diversity within the chicken gut microbiome revealed by metagenomics and culture.</title>
        <authorList>
            <person name="Gilroy R."/>
            <person name="Ravi A."/>
            <person name="Getino M."/>
            <person name="Pursley I."/>
            <person name="Horton D.L."/>
            <person name="Alikhan N.F."/>
            <person name="Baker D."/>
            <person name="Gharbi K."/>
            <person name="Hall N."/>
            <person name="Watson M."/>
            <person name="Adriaenssens E.M."/>
            <person name="Foster-Nyarko E."/>
            <person name="Jarju S."/>
            <person name="Secka A."/>
            <person name="Antonio M."/>
            <person name="Oren A."/>
            <person name="Chaudhuri R.R."/>
            <person name="La Ragione R."/>
            <person name="Hildebrand F."/>
            <person name="Pallen M.J."/>
        </authorList>
    </citation>
    <scope>NUCLEOTIDE SEQUENCE</scope>
    <source>
        <strain evidence="2">CHK188-20938</strain>
    </source>
</reference>
<proteinExistence type="predicted"/>
<dbReference type="InterPro" id="IPR046123">
    <property type="entry name" value="DUF6120"/>
</dbReference>
<gene>
    <name evidence="2" type="ORF">IAB71_10930</name>
</gene>
<organism evidence="2 3">
    <name type="scientific">Candidatus Scatomonas pullistercoris</name>
    <dbReference type="NCBI Taxonomy" id="2840920"/>
    <lineage>
        <taxon>Bacteria</taxon>
        <taxon>Bacillati</taxon>
        <taxon>Bacillota</taxon>
        <taxon>Clostridia</taxon>
        <taxon>Lachnospirales</taxon>
        <taxon>Lachnospiraceae</taxon>
        <taxon>Lachnospiraceae incertae sedis</taxon>
        <taxon>Candidatus Scatomonas</taxon>
    </lineage>
</organism>
<keyword evidence="1" id="KW-0472">Membrane</keyword>